<dbReference type="InterPro" id="IPR036909">
    <property type="entry name" value="Cyt_c-like_dom_sf"/>
</dbReference>
<dbReference type="PANTHER" id="PTHR11961">
    <property type="entry name" value="CYTOCHROME C"/>
    <property type="match status" value="1"/>
</dbReference>
<evidence type="ECO:0000256" key="6">
    <source>
        <dbReference type="PROSITE-ProRule" id="PRU00433"/>
    </source>
</evidence>
<protein>
    <submittedName>
        <fullName evidence="9">Cytochrome c2</fullName>
    </submittedName>
</protein>
<accession>A0A2R8AK19</accession>
<dbReference type="Pfam" id="PF00034">
    <property type="entry name" value="Cytochrom_C"/>
    <property type="match status" value="1"/>
</dbReference>
<keyword evidence="7" id="KW-0472">Membrane</keyword>
<dbReference type="InterPro" id="IPR009056">
    <property type="entry name" value="Cyt_c-like_dom"/>
</dbReference>
<dbReference type="GO" id="GO:0009055">
    <property type="term" value="F:electron transfer activity"/>
    <property type="evidence" value="ECO:0007669"/>
    <property type="project" value="InterPro"/>
</dbReference>
<dbReference type="GO" id="GO:0020037">
    <property type="term" value="F:heme binding"/>
    <property type="evidence" value="ECO:0007669"/>
    <property type="project" value="InterPro"/>
</dbReference>
<dbReference type="PRINTS" id="PR00604">
    <property type="entry name" value="CYTCHRMECIAB"/>
</dbReference>
<dbReference type="GO" id="GO:0046872">
    <property type="term" value="F:metal ion binding"/>
    <property type="evidence" value="ECO:0007669"/>
    <property type="project" value="UniProtKB-KW"/>
</dbReference>
<proteinExistence type="predicted"/>
<name>A0A2R8AK19_9RHOB</name>
<feature type="domain" description="Cytochrome c" evidence="8">
    <location>
        <begin position="193"/>
        <end position="269"/>
    </location>
</feature>
<dbReference type="AlphaFoldDB" id="A0A2R8AK19"/>
<keyword evidence="3 6" id="KW-0479">Metal-binding</keyword>
<dbReference type="EMBL" id="OMOI01000001">
    <property type="protein sequence ID" value="SPF76224.1"/>
    <property type="molecule type" value="Genomic_DNA"/>
</dbReference>
<reference evidence="9 10" key="1">
    <citation type="submission" date="2018-03" db="EMBL/GenBank/DDBJ databases">
        <authorList>
            <person name="Keele B.F."/>
        </authorList>
    </citation>
    <scope>NUCLEOTIDE SEQUENCE [LARGE SCALE GENOMIC DNA]</scope>
    <source>
        <strain evidence="9 10">CECT 8811</strain>
    </source>
</reference>
<dbReference type="Proteomes" id="UP000244911">
    <property type="component" value="Unassembled WGS sequence"/>
</dbReference>
<feature type="domain" description="Cytochrome c" evidence="8">
    <location>
        <begin position="61"/>
        <end position="164"/>
    </location>
</feature>
<gene>
    <name evidence="9" type="ORF">ALP8811_01225</name>
</gene>
<keyword evidence="4" id="KW-0249">Electron transport</keyword>
<dbReference type="PROSITE" id="PS51007">
    <property type="entry name" value="CYTC"/>
    <property type="match status" value="2"/>
</dbReference>
<evidence type="ECO:0000256" key="7">
    <source>
        <dbReference type="SAM" id="Phobius"/>
    </source>
</evidence>
<keyword evidence="7" id="KW-1133">Transmembrane helix</keyword>
<dbReference type="SUPFAM" id="SSF46626">
    <property type="entry name" value="Cytochrome c"/>
    <property type="match status" value="2"/>
</dbReference>
<evidence type="ECO:0000313" key="10">
    <source>
        <dbReference type="Proteomes" id="UP000244911"/>
    </source>
</evidence>
<evidence type="ECO:0000256" key="3">
    <source>
        <dbReference type="ARBA" id="ARBA00022723"/>
    </source>
</evidence>
<keyword evidence="2 6" id="KW-0349">Heme</keyword>
<keyword evidence="5 6" id="KW-0408">Iron</keyword>
<feature type="transmembrane region" description="Helical" evidence="7">
    <location>
        <begin position="12"/>
        <end position="33"/>
    </location>
</feature>
<keyword evidence="7" id="KW-0812">Transmembrane</keyword>
<evidence type="ECO:0000313" key="9">
    <source>
        <dbReference type="EMBL" id="SPF76224.1"/>
    </source>
</evidence>
<organism evidence="9 10">
    <name type="scientific">Aliiroseovarius pelagivivens</name>
    <dbReference type="NCBI Taxonomy" id="1639690"/>
    <lineage>
        <taxon>Bacteria</taxon>
        <taxon>Pseudomonadati</taxon>
        <taxon>Pseudomonadota</taxon>
        <taxon>Alphaproteobacteria</taxon>
        <taxon>Rhodobacterales</taxon>
        <taxon>Paracoccaceae</taxon>
        <taxon>Aliiroseovarius</taxon>
    </lineage>
</organism>
<sequence length="270" mass="29999">MQRPFAIAQHYCLLCMHLYMIVIEWIGLAVYGVPMNWIRNAAIGLTVAICATTPSFSNEIGNAEDGEKLWTECKSCHAIGKGAKNRVGPHLNGIFGRRAGSEEDFNYSKGLARMGKDGLMWEFDLLDRYIENPKAFASDTRMSYRGLKDEQKRADLLAFLRRYSDNPGDIPEAAPTVAGTDHDVDPAILAIQGDPEYGEYLSSECTTCHQLTGDNEGIPGIIGWPAEDFVIAMHAYKDKFRPHPVMQMMAGRLSNDEIAALAAYFEEVDP</sequence>
<dbReference type="InterPro" id="IPR002327">
    <property type="entry name" value="Cyt_c_1A/1B"/>
</dbReference>
<evidence type="ECO:0000256" key="1">
    <source>
        <dbReference type="ARBA" id="ARBA00022448"/>
    </source>
</evidence>
<evidence type="ECO:0000256" key="4">
    <source>
        <dbReference type="ARBA" id="ARBA00022982"/>
    </source>
</evidence>
<evidence type="ECO:0000256" key="2">
    <source>
        <dbReference type="ARBA" id="ARBA00022617"/>
    </source>
</evidence>
<keyword evidence="10" id="KW-1185">Reference proteome</keyword>
<evidence type="ECO:0000256" key="5">
    <source>
        <dbReference type="ARBA" id="ARBA00023004"/>
    </source>
</evidence>
<evidence type="ECO:0000259" key="8">
    <source>
        <dbReference type="PROSITE" id="PS51007"/>
    </source>
</evidence>
<dbReference type="Gene3D" id="1.10.760.10">
    <property type="entry name" value="Cytochrome c-like domain"/>
    <property type="match status" value="2"/>
</dbReference>
<keyword evidence="1" id="KW-0813">Transport</keyword>